<organism evidence="2 3">
    <name type="scientific">Leptolyngbya boryana NIES-2135</name>
    <dbReference type="NCBI Taxonomy" id="1973484"/>
    <lineage>
        <taxon>Bacteria</taxon>
        <taxon>Bacillati</taxon>
        <taxon>Cyanobacteriota</taxon>
        <taxon>Cyanophyceae</taxon>
        <taxon>Leptolyngbyales</taxon>
        <taxon>Leptolyngbyaceae</taxon>
        <taxon>Leptolyngbya group</taxon>
        <taxon>Leptolyngbya</taxon>
    </lineage>
</organism>
<dbReference type="Proteomes" id="UP000217895">
    <property type="component" value="Chromosome"/>
</dbReference>
<reference evidence="2 3" key="1">
    <citation type="submission" date="2017-06" db="EMBL/GenBank/DDBJ databases">
        <title>Genome sequencing of cyanobaciteial culture collection at National Institute for Environmental Studies (NIES).</title>
        <authorList>
            <person name="Hirose Y."/>
            <person name="Shimura Y."/>
            <person name="Fujisawa T."/>
            <person name="Nakamura Y."/>
            <person name="Kawachi M."/>
        </authorList>
    </citation>
    <scope>NUCLEOTIDE SEQUENCE [LARGE SCALE GENOMIC DNA]</scope>
    <source>
        <strain evidence="2 3">NIES-2135</strain>
    </source>
</reference>
<evidence type="ECO:0000256" key="1">
    <source>
        <dbReference type="SAM" id="Phobius"/>
    </source>
</evidence>
<evidence type="ECO:0000313" key="3">
    <source>
        <dbReference type="Proteomes" id="UP000217895"/>
    </source>
</evidence>
<keyword evidence="1" id="KW-0812">Transmembrane</keyword>
<keyword evidence="1" id="KW-1133">Transmembrane helix</keyword>
<keyword evidence="1" id="KW-0472">Membrane</keyword>
<evidence type="ECO:0000313" key="2">
    <source>
        <dbReference type="EMBL" id="BAY56530.1"/>
    </source>
</evidence>
<gene>
    <name evidence="2" type="ORF">NIES2135_33640</name>
</gene>
<dbReference type="EMBL" id="AP018203">
    <property type="protein sequence ID" value="BAY56530.1"/>
    <property type="molecule type" value="Genomic_DNA"/>
</dbReference>
<keyword evidence="3" id="KW-1185">Reference proteome</keyword>
<name>A0A1Z4JIH4_LEPBY</name>
<sequence length="89" mass="9861">MTDPSEIESGIEIESEQAPTLSTGSVRKQLRIWIAASIWFATVIGYKSQFPTLNPFIDILVIAFTSSILAIFVGASVGDILKRVLQNWY</sequence>
<protein>
    <submittedName>
        <fullName evidence="2">Uncharacterized protein</fullName>
    </submittedName>
</protein>
<feature type="transmembrane region" description="Helical" evidence="1">
    <location>
        <begin position="59"/>
        <end position="81"/>
    </location>
</feature>
<proteinExistence type="predicted"/>
<dbReference type="AlphaFoldDB" id="A0A1Z4JIH4"/>
<accession>A0A1Z4JIH4</accession>